<sequence length="479" mass="53013">MPHPIIEISELTQVIIDHCLLLGNERSLVSLACTCRALEEQALGARRPVVRAMVVSDSHRQHLAARHFPSLQTTATEWDRFRRYASRMRRLTLDWHSWISAEVFDLLTLGMSDGVVCPELRELRWTSATPHTLPFHRLLLSPKLTTLSLVYSSTCSPEEDLPILLPAIKGLDTFHLRDLHLQWCIHEETKRQMESVASSAVLRCGPALEKLTILSPLSDAAIQHIMQLPNLSTLYAVSGPPRTFGSPLPDIFPRLDYLALAEEVSLEWLTFLTTTTRRTSSRQNSHPSLNRGPVQRLGGLLSFPGAPINALFMSPIMLFRGLIFLRLASACSITGGCAFGLTDDDIAEIATALPHLGEAVLGTVCSANSCRTTVASLVSFSTRCRNLEVLEIHFNTANLRNDLESVSADPRLDDLPSLRTCDIFSLSLSNAPYTINEDDVVPVLKGLRRIFPSLTEISGSSAWKELDLSQIRGDVALPL</sequence>
<dbReference type="OrthoDB" id="3543113at2759"/>
<evidence type="ECO:0000313" key="1">
    <source>
        <dbReference type="EMBL" id="KAF9783782.1"/>
    </source>
</evidence>
<reference evidence="1" key="1">
    <citation type="journal article" date="2020" name="Nat. Commun.">
        <title>Large-scale genome sequencing of mycorrhizal fungi provides insights into the early evolution of symbiotic traits.</title>
        <authorList>
            <person name="Miyauchi S."/>
            <person name="Kiss E."/>
            <person name="Kuo A."/>
            <person name="Drula E."/>
            <person name="Kohler A."/>
            <person name="Sanchez-Garcia M."/>
            <person name="Morin E."/>
            <person name="Andreopoulos B."/>
            <person name="Barry K.W."/>
            <person name="Bonito G."/>
            <person name="Buee M."/>
            <person name="Carver A."/>
            <person name="Chen C."/>
            <person name="Cichocki N."/>
            <person name="Clum A."/>
            <person name="Culley D."/>
            <person name="Crous P.W."/>
            <person name="Fauchery L."/>
            <person name="Girlanda M."/>
            <person name="Hayes R.D."/>
            <person name="Keri Z."/>
            <person name="LaButti K."/>
            <person name="Lipzen A."/>
            <person name="Lombard V."/>
            <person name="Magnuson J."/>
            <person name="Maillard F."/>
            <person name="Murat C."/>
            <person name="Nolan M."/>
            <person name="Ohm R.A."/>
            <person name="Pangilinan J."/>
            <person name="Pereira M.F."/>
            <person name="Perotto S."/>
            <person name="Peter M."/>
            <person name="Pfister S."/>
            <person name="Riley R."/>
            <person name="Sitrit Y."/>
            <person name="Stielow J.B."/>
            <person name="Szollosi G."/>
            <person name="Zifcakova L."/>
            <person name="Stursova M."/>
            <person name="Spatafora J.W."/>
            <person name="Tedersoo L."/>
            <person name="Vaario L.M."/>
            <person name="Yamada A."/>
            <person name="Yan M."/>
            <person name="Wang P."/>
            <person name="Xu J."/>
            <person name="Bruns T."/>
            <person name="Baldrian P."/>
            <person name="Vilgalys R."/>
            <person name="Dunand C."/>
            <person name="Henrissat B."/>
            <person name="Grigoriev I.V."/>
            <person name="Hibbett D."/>
            <person name="Nagy L.G."/>
            <person name="Martin F.M."/>
        </authorList>
    </citation>
    <scope>NUCLEOTIDE SEQUENCE</scope>
    <source>
        <strain evidence="1">UH-Tt-Lm1</strain>
    </source>
</reference>
<evidence type="ECO:0000313" key="2">
    <source>
        <dbReference type="Proteomes" id="UP000736335"/>
    </source>
</evidence>
<dbReference type="Gene3D" id="3.80.10.10">
    <property type="entry name" value="Ribonuclease Inhibitor"/>
    <property type="match status" value="1"/>
</dbReference>
<dbReference type="AlphaFoldDB" id="A0A9P6HBP8"/>
<name>A0A9P6HBP8_9AGAM</name>
<dbReference type="EMBL" id="WIUZ02000009">
    <property type="protein sequence ID" value="KAF9783782.1"/>
    <property type="molecule type" value="Genomic_DNA"/>
</dbReference>
<dbReference type="InterPro" id="IPR032675">
    <property type="entry name" value="LRR_dom_sf"/>
</dbReference>
<gene>
    <name evidence="1" type="ORF">BJ322DRAFT_1196947</name>
</gene>
<evidence type="ECO:0008006" key="3">
    <source>
        <dbReference type="Google" id="ProtNLM"/>
    </source>
</evidence>
<reference evidence="1" key="2">
    <citation type="submission" date="2020-11" db="EMBL/GenBank/DDBJ databases">
        <authorList>
            <consortium name="DOE Joint Genome Institute"/>
            <person name="Kuo A."/>
            <person name="Miyauchi S."/>
            <person name="Kiss E."/>
            <person name="Drula E."/>
            <person name="Kohler A."/>
            <person name="Sanchez-Garcia M."/>
            <person name="Andreopoulos B."/>
            <person name="Barry K.W."/>
            <person name="Bonito G."/>
            <person name="Buee M."/>
            <person name="Carver A."/>
            <person name="Chen C."/>
            <person name="Cichocki N."/>
            <person name="Clum A."/>
            <person name="Culley D."/>
            <person name="Crous P.W."/>
            <person name="Fauchery L."/>
            <person name="Girlanda M."/>
            <person name="Hayes R."/>
            <person name="Keri Z."/>
            <person name="Labutti K."/>
            <person name="Lipzen A."/>
            <person name="Lombard V."/>
            <person name="Magnuson J."/>
            <person name="Maillard F."/>
            <person name="Morin E."/>
            <person name="Murat C."/>
            <person name="Nolan M."/>
            <person name="Ohm R."/>
            <person name="Pangilinan J."/>
            <person name="Pereira M."/>
            <person name="Perotto S."/>
            <person name="Peter M."/>
            <person name="Riley R."/>
            <person name="Sitrit Y."/>
            <person name="Stielow B."/>
            <person name="Szollosi G."/>
            <person name="Zifcakova L."/>
            <person name="Stursova M."/>
            <person name="Spatafora J.W."/>
            <person name="Tedersoo L."/>
            <person name="Vaario L.-M."/>
            <person name="Yamada A."/>
            <person name="Yan M."/>
            <person name="Wang P."/>
            <person name="Xu J."/>
            <person name="Bruns T."/>
            <person name="Baldrian P."/>
            <person name="Vilgalys R."/>
            <person name="Henrissat B."/>
            <person name="Grigoriev I.V."/>
            <person name="Hibbett D."/>
            <person name="Nagy L.G."/>
            <person name="Martin F.M."/>
        </authorList>
    </citation>
    <scope>NUCLEOTIDE SEQUENCE</scope>
    <source>
        <strain evidence="1">UH-Tt-Lm1</strain>
    </source>
</reference>
<dbReference type="Proteomes" id="UP000736335">
    <property type="component" value="Unassembled WGS sequence"/>
</dbReference>
<protein>
    <recommendedName>
        <fullName evidence="3">F-box domain-containing protein</fullName>
    </recommendedName>
</protein>
<organism evidence="1 2">
    <name type="scientific">Thelephora terrestris</name>
    <dbReference type="NCBI Taxonomy" id="56493"/>
    <lineage>
        <taxon>Eukaryota</taxon>
        <taxon>Fungi</taxon>
        <taxon>Dikarya</taxon>
        <taxon>Basidiomycota</taxon>
        <taxon>Agaricomycotina</taxon>
        <taxon>Agaricomycetes</taxon>
        <taxon>Thelephorales</taxon>
        <taxon>Thelephoraceae</taxon>
        <taxon>Thelephora</taxon>
    </lineage>
</organism>
<comment type="caution">
    <text evidence="1">The sequence shown here is derived from an EMBL/GenBank/DDBJ whole genome shotgun (WGS) entry which is preliminary data.</text>
</comment>
<keyword evidence="2" id="KW-1185">Reference proteome</keyword>
<proteinExistence type="predicted"/>
<accession>A0A9P6HBP8</accession>
<dbReference type="SUPFAM" id="SSF52047">
    <property type="entry name" value="RNI-like"/>
    <property type="match status" value="1"/>
</dbReference>